<gene>
    <name evidence="2" type="ORF">KUTeg_011936</name>
</gene>
<reference evidence="2 3" key="1">
    <citation type="submission" date="2022-12" db="EMBL/GenBank/DDBJ databases">
        <title>Chromosome-level genome of Tegillarca granosa.</title>
        <authorList>
            <person name="Kim J."/>
        </authorList>
    </citation>
    <scope>NUCLEOTIDE SEQUENCE [LARGE SCALE GENOMIC DNA]</scope>
    <source>
        <strain evidence="2">Teg-2019</strain>
        <tissue evidence="2">Adductor muscle</tissue>
    </source>
</reference>
<name>A0ABQ9EY30_TEGGR</name>
<feature type="non-terminal residue" evidence="2">
    <location>
        <position position="1"/>
    </location>
</feature>
<sequence length="333" mass="37044">ISPAVPQPRKHDGVKIHDFGEGCYSNKKDNSCPGWVNSDQDIESPDYLSSATNIKNCGIEKIINNNSDSENLVDNNSDLEERVDDKSDLENGVYNSDLGNSVDNNSVTYSQIDICNDNLLEDDRREKHNGHGSVIEKAVINPSTSCNNHPCVAEYSKQEISSSSSTSSLSCLQDSEQNFCPKLQTKLPLRDRTNFLDSVQADFELNSMLPVSSGDTENSMLPVSSGDSENSMLPVSSGDTENSMLPVSSGDTEQFISQSACMNEHKYTGSYKKTKENNYTNDKFKQRTKSHRSLDGIDSYCSQNLQYTKHRTRKHLIDSEDADLELQDFSLEC</sequence>
<feature type="region of interest" description="Disordered" evidence="1">
    <location>
        <begin position="214"/>
        <end position="249"/>
    </location>
</feature>
<keyword evidence="3" id="KW-1185">Reference proteome</keyword>
<accession>A0ABQ9EY30</accession>
<evidence type="ECO:0000256" key="1">
    <source>
        <dbReference type="SAM" id="MobiDB-lite"/>
    </source>
</evidence>
<dbReference type="Proteomes" id="UP001217089">
    <property type="component" value="Unassembled WGS sequence"/>
</dbReference>
<comment type="caution">
    <text evidence="2">The sequence shown here is derived from an EMBL/GenBank/DDBJ whole genome shotgun (WGS) entry which is preliminary data.</text>
</comment>
<proteinExistence type="predicted"/>
<dbReference type="EMBL" id="JARBDR010000640">
    <property type="protein sequence ID" value="KAJ8310071.1"/>
    <property type="molecule type" value="Genomic_DNA"/>
</dbReference>
<evidence type="ECO:0000313" key="3">
    <source>
        <dbReference type="Proteomes" id="UP001217089"/>
    </source>
</evidence>
<organism evidence="2 3">
    <name type="scientific">Tegillarca granosa</name>
    <name type="common">Malaysian cockle</name>
    <name type="synonym">Anadara granosa</name>
    <dbReference type="NCBI Taxonomy" id="220873"/>
    <lineage>
        <taxon>Eukaryota</taxon>
        <taxon>Metazoa</taxon>
        <taxon>Spiralia</taxon>
        <taxon>Lophotrochozoa</taxon>
        <taxon>Mollusca</taxon>
        <taxon>Bivalvia</taxon>
        <taxon>Autobranchia</taxon>
        <taxon>Pteriomorphia</taxon>
        <taxon>Arcoida</taxon>
        <taxon>Arcoidea</taxon>
        <taxon>Arcidae</taxon>
        <taxon>Tegillarca</taxon>
    </lineage>
</organism>
<evidence type="ECO:0000313" key="2">
    <source>
        <dbReference type="EMBL" id="KAJ8310071.1"/>
    </source>
</evidence>
<protein>
    <submittedName>
        <fullName evidence="2">Uncharacterized protein</fullName>
    </submittedName>
</protein>